<name>A0A2G3ANK3_CAPAN</name>
<evidence type="ECO:0000313" key="2">
    <source>
        <dbReference type="Proteomes" id="UP000222542"/>
    </source>
</evidence>
<sequence>MDKLTNLRLLDMLVADADLKIINKGFFLKLPSIKMLNLSHSSFGATSFDEISSLRSLPYLSIKVDSSSFFNRDYTWMTRLKGFLIEVDLYLNECMGLRKFIAYNTFNGLKLLNIQSYSCSYGSVEGGSGQFDFLPNMECLDLHFVKNLKRVSDSVNIWSKIFKLRQLDISECPSLTCLFNDGGACSVPKHLEEITIRYCRDLVELYVQCSSSDQDTLVNSEIPRVWKLRLY</sequence>
<accession>A0A2G3ANK3</accession>
<protein>
    <submittedName>
        <fullName evidence="1">Uncharacterized protein</fullName>
    </submittedName>
</protein>
<reference evidence="1 2" key="1">
    <citation type="journal article" date="2014" name="Nat. Genet.">
        <title>Genome sequence of the hot pepper provides insights into the evolution of pungency in Capsicum species.</title>
        <authorList>
            <person name="Kim S."/>
            <person name="Park M."/>
            <person name="Yeom S.I."/>
            <person name="Kim Y.M."/>
            <person name="Lee J.M."/>
            <person name="Lee H.A."/>
            <person name="Seo E."/>
            <person name="Choi J."/>
            <person name="Cheong K."/>
            <person name="Kim K.T."/>
            <person name="Jung K."/>
            <person name="Lee G.W."/>
            <person name="Oh S.K."/>
            <person name="Bae C."/>
            <person name="Kim S.B."/>
            <person name="Lee H.Y."/>
            <person name="Kim S.Y."/>
            <person name="Kim M.S."/>
            <person name="Kang B.C."/>
            <person name="Jo Y.D."/>
            <person name="Yang H.B."/>
            <person name="Jeong H.J."/>
            <person name="Kang W.H."/>
            <person name="Kwon J.K."/>
            <person name="Shin C."/>
            <person name="Lim J.Y."/>
            <person name="Park J.H."/>
            <person name="Huh J.H."/>
            <person name="Kim J.S."/>
            <person name="Kim B.D."/>
            <person name="Cohen O."/>
            <person name="Paran I."/>
            <person name="Suh M.C."/>
            <person name="Lee S.B."/>
            <person name="Kim Y.K."/>
            <person name="Shin Y."/>
            <person name="Noh S.J."/>
            <person name="Park J."/>
            <person name="Seo Y.S."/>
            <person name="Kwon S.Y."/>
            <person name="Kim H.A."/>
            <person name="Park J.M."/>
            <person name="Kim H.J."/>
            <person name="Choi S.B."/>
            <person name="Bosland P.W."/>
            <person name="Reeves G."/>
            <person name="Jo S.H."/>
            <person name="Lee B.W."/>
            <person name="Cho H.T."/>
            <person name="Choi H.S."/>
            <person name="Lee M.S."/>
            <person name="Yu Y."/>
            <person name="Do Choi Y."/>
            <person name="Park B.S."/>
            <person name="van Deynze A."/>
            <person name="Ashrafi H."/>
            <person name="Hill T."/>
            <person name="Kim W.T."/>
            <person name="Pai H.S."/>
            <person name="Ahn H.K."/>
            <person name="Yeam I."/>
            <person name="Giovannoni J.J."/>
            <person name="Rose J.K."/>
            <person name="Sorensen I."/>
            <person name="Lee S.J."/>
            <person name="Kim R.W."/>
            <person name="Choi I.Y."/>
            <person name="Choi B.S."/>
            <person name="Lim J.S."/>
            <person name="Lee Y.H."/>
            <person name="Choi D."/>
        </authorList>
    </citation>
    <scope>NUCLEOTIDE SEQUENCE [LARGE SCALE GENOMIC DNA]</scope>
    <source>
        <strain evidence="2">cv. CM334</strain>
    </source>
</reference>
<dbReference type="SMR" id="A0A2G3ANK3"/>
<dbReference type="Proteomes" id="UP000222542">
    <property type="component" value="Unassembled WGS sequence"/>
</dbReference>
<organism evidence="1 2">
    <name type="scientific">Capsicum annuum</name>
    <name type="common">Capsicum pepper</name>
    <dbReference type="NCBI Taxonomy" id="4072"/>
    <lineage>
        <taxon>Eukaryota</taxon>
        <taxon>Viridiplantae</taxon>
        <taxon>Streptophyta</taxon>
        <taxon>Embryophyta</taxon>
        <taxon>Tracheophyta</taxon>
        <taxon>Spermatophyta</taxon>
        <taxon>Magnoliopsida</taxon>
        <taxon>eudicotyledons</taxon>
        <taxon>Gunneridae</taxon>
        <taxon>Pentapetalae</taxon>
        <taxon>asterids</taxon>
        <taxon>lamiids</taxon>
        <taxon>Solanales</taxon>
        <taxon>Solanaceae</taxon>
        <taxon>Solanoideae</taxon>
        <taxon>Capsiceae</taxon>
        <taxon>Capsicum</taxon>
    </lineage>
</organism>
<dbReference type="EMBL" id="AYRZ02000001">
    <property type="protein sequence ID" value="PHT95821.1"/>
    <property type="molecule type" value="Genomic_DNA"/>
</dbReference>
<reference evidence="1 2" key="2">
    <citation type="journal article" date="2017" name="Genome Biol.">
        <title>New reference genome sequences of hot pepper reveal the massive evolution of plant disease-resistance genes by retroduplication.</title>
        <authorList>
            <person name="Kim S."/>
            <person name="Park J."/>
            <person name="Yeom S.I."/>
            <person name="Kim Y.M."/>
            <person name="Seo E."/>
            <person name="Kim K.T."/>
            <person name="Kim M.S."/>
            <person name="Lee J.M."/>
            <person name="Cheong K."/>
            <person name="Shin H.S."/>
            <person name="Kim S.B."/>
            <person name="Han K."/>
            <person name="Lee J."/>
            <person name="Park M."/>
            <person name="Lee H.A."/>
            <person name="Lee H.Y."/>
            <person name="Lee Y."/>
            <person name="Oh S."/>
            <person name="Lee J.H."/>
            <person name="Choi E."/>
            <person name="Choi E."/>
            <person name="Lee S.E."/>
            <person name="Jeon J."/>
            <person name="Kim H."/>
            <person name="Choi G."/>
            <person name="Song H."/>
            <person name="Lee J."/>
            <person name="Lee S.C."/>
            <person name="Kwon J.K."/>
            <person name="Lee H.Y."/>
            <person name="Koo N."/>
            <person name="Hong Y."/>
            <person name="Kim R.W."/>
            <person name="Kang W.H."/>
            <person name="Huh J.H."/>
            <person name="Kang B.C."/>
            <person name="Yang T.J."/>
            <person name="Lee Y.H."/>
            <person name="Bennetzen J.L."/>
            <person name="Choi D."/>
        </authorList>
    </citation>
    <scope>NUCLEOTIDE SEQUENCE [LARGE SCALE GENOMIC DNA]</scope>
    <source>
        <strain evidence="2">cv. CM334</strain>
    </source>
</reference>
<dbReference type="InterPro" id="IPR032675">
    <property type="entry name" value="LRR_dom_sf"/>
</dbReference>
<comment type="caution">
    <text evidence="1">The sequence shown here is derived from an EMBL/GenBank/DDBJ whole genome shotgun (WGS) entry which is preliminary data.</text>
</comment>
<dbReference type="Gene3D" id="3.80.10.10">
    <property type="entry name" value="Ribonuclease Inhibitor"/>
    <property type="match status" value="1"/>
</dbReference>
<dbReference type="SUPFAM" id="SSF52058">
    <property type="entry name" value="L domain-like"/>
    <property type="match status" value="1"/>
</dbReference>
<keyword evidence="2" id="KW-1185">Reference proteome</keyword>
<evidence type="ECO:0000313" key="1">
    <source>
        <dbReference type="EMBL" id="PHT95821.1"/>
    </source>
</evidence>
<dbReference type="Gramene" id="PHT95821">
    <property type="protein sequence ID" value="PHT95821"/>
    <property type="gene ID" value="T459_03703"/>
</dbReference>
<dbReference type="AlphaFoldDB" id="A0A2G3ANK3"/>
<proteinExistence type="predicted"/>
<gene>
    <name evidence="1" type="ORF">T459_03703</name>
</gene>